<dbReference type="InterPro" id="IPR050131">
    <property type="entry name" value="Peptidase_S8_subtilisin-like"/>
</dbReference>
<dbReference type="Gene3D" id="3.40.50.200">
    <property type="entry name" value="Peptidase S8/S53 domain"/>
    <property type="match status" value="1"/>
</dbReference>
<dbReference type="Pfam" id="PF18998">
    <property type="entry name" value="Flg_new_2"/>
    <property type="match status" value="1"/>
</dbReference>
<evidence type="ECO:0000256" key="10">
    <source>
        <dbReference type="PROSITE-ProRule" id="PRU01240"/>
    </source>
</evidence>
<dbReference type="GO" id="GO:0005576">
    <property type="term" value="C:extracellular region"/>
    <property type="evidence" value="ECO:0007669"/>
    <property type="project" value="UniProtKB-SubCell"/>
</dbReference>
<dbReference type="InterPro" id="IPR013783">
    <property type="entry name" value="Ig-like_fold"/>
</dbReference>
<keyword evidence="8" id="KW-0865">Zymogen</keyword>
<evidence type="ECO:0000256" key="5">
    <source>
        <dbReference type="ARBA" id="ARBA00022729"/>
    </source>
</evidence>
<dbReference type="Gene3D" id="2.60.40.10">
    <property type="entry name" value="Immunoglobulins"/>
    <property type="match status" value="1"/>
</dbReference>
<dbReference type="InterPro" id="IPR015500">
    <property type="entry name" value="Peptidase_S8_subtilisin-rel"/>
</dbReference>
<dbReference type="PROSITE" id="PS51892">
    <property type="entry name" value="SUBTILASE"/>
    <property type="match status" value="1"/>
</dbReference>
<keyword evidence="6 10" id="KW-0378">Hydrolase</keyword>
<dbReference type="InterPro" id="IPR034176">
    <property type="entry name" value="Peptidases_S8_13"/>
</dbReference>
<dbReference type="STRING" id="525918.SAMN05660964_00399"/>
<dbReference type="PROSITE" id="PS00138">
    <property type="entry name" value="SUBTILASE_SER"/>
    <property type="match status" value="1"/>
</dbReference>
<evidence type="ECO:0000256" key="2">
    <source>
        <dbReference type="ARBA" id="ARBA00011073"/>
    </source>
</evidence>
<reference evidence="14 15" key="1">
    <citation type="submission" date="2016-10" db="EMBL/GenBank/DDBJ databases">
        <authorList>
            <person name="de Groot N.N."/>
        </authorList>
    </citation>
    <scope>NUCLEOTIDE SEQUENCE [LARGE SCALE GENOMIC DNA]</scope>
    <source>
        <strain evidence="14 15">DSM 21228</strain>
    </source>
</reference>
<evidence type="ECO:0000256" key="3">
    <source>
        <dbReference type="ARBA" id="ARBA00022525"/>
    </source>
</evidence>
<gene>
    <name evidence="14" type="ORF">SAMN05660964_00399</name>
</gene>
<dbReference type="PROSITE" id="PS00137">
    <property type="entry name" value="SUBTILASE_HIS"/>
    <property type="match status" value="1"/>
</dbReference>
<feature type="signal peptide" evidence="11">
    <location>
        <begin position="1"/>
        <end position="25"/>
    </location>
</feature>
<organism evidence="14 15">
    <name type="scientific">Thiothrix caldifontis</name>
    <dbReference type="NCBI Taxonomy" id="525918"/>
    <lineage>
        <taxon>Bacteria</taxon>
        <taxon>Pseudomonadati</taxon>
        <taxon>Pseudomonadota</taxon>
        <taxon>Gammaproteobacteria</taxon>
        <taxon>Thiotrichales</taxon>
        <taxon>Thiotrichaceae</taxon>
        <taxon>Thiothrix</taxon>
    </lineage>
</organism>
<keyword evidence="7 10" id="KW-0720">Serine protease</keyword>
<dbReference type="PRINTS" id="PR00723">
    <property type="entry name" value="SUBTILISIN"/>
</dbReference>
<dbReference type="Pfam" id="PF22352">
    <property type="entry name" value="K319L-like_PKD"/>
    <property type="match status" value="1"/>
</dbReference>
<dbReference type="AlphaFoldDB" id="A0A1H3WD27"/>
<feature type="active site" description="Charge relay system" evidence="9 10">
    <location>
        <position position="400"/>
    </location>
</feature>
<evidence type="ECO:0000313" key="14">
    <source>
        <dbReference type="EMBL" id="SDZ85047.1"/>
    </source>
</evidence>
<dbReference type="CDD" id="cd07496">
    <property type="entry name" value="Peptidases_S8_13"/>
    <property type="match status" value="1"/>
</dbReference>
<name>A0A1H3WD27_9GAMM</name>
<evidence type="ECO:0000256" key="1">
    <source>
        <dbReference type="ARBA" id="ARBA00004613"/>
    </source>
</evidence>
<dbReference type="EMBL" id="FNQP01000002">
    <property type="protein sequence ID" value="SDZ85047.1"/>
    <property type="molecule type" value="Genomic_DNA"/>
</dbReference>
<dbReference type="InterPro" id="IPR044060">
    <property type="entry name" value="Bacterial_rp_domain"/>
</dbReference>
<dbReference type="InterPro" id="IPR022398">
    <property type="entry name" value="Peptidase_S8_His-AS"/>
</dbReference>
<dbReference type="InterPro" id="IPR023828">
    <property type="entry name" value="Peptidase_S8_Ser-AS"/>
</dbReference>
<dbReference type="InterPro" id="IPR000209">
    <property type="entry name" value="Peptidase_S8/S53_dom"/>
</dbReference>
<keyword evidence="5 11" id="KW-0732">Signal</keyword>
<dbReference type="InterPro" id="IPR036852">
    <property type="entry name" value="Peptidase_S8/S53_dom_sf"/>
</dbReference>
<feature type="domain" description="Bacterial repeat" evidence="13">
    <location>
        <begin position="571"/>
        <end position="648"/>
    </location>
</feature>
<comment type="similarity">
    <text evidence="2 10">Belongs to the peptidase S8 family.</text>
</comment>
<dbReference type="Proteomes" id="UP000199397">
    <property type="component" value="Unassembled WGS sequence"/>
</dbReference>
<sequence>MSRRFLWALCLCVLVNSVWSSAAMANNKMVAAPSQDQKIKQLIIKLRPNAFSYLGTASIPTVVTQIAHMATAQQPTYKRAMSDNAHVLTLPYEMTLAEAIDYARKVKADANVEYADPDIWLYPSAAVIPNDTYYSQQWHYGSPSVNKGAANLLLAWGVTKGSNSVVVAVVDTGSLNHVDLNSRFIGGSAAKSGYDFISDVTNANDGNGRDANPSDPGDWTTVESSSWHGTHVAGTIAAESNNSQGVTGVDWNARVLTARVLGKNGGSLSDIADAIRWSAGETVLGVVNPNPARVINMSLGGSGACFTVFQNAINAAVSRGATVVVAAGNSNVNASNATPANCKNVVAVAAVDKSAHKASFSNYGSVVDIAAPGVSILSTLDGGTTTPKNNNIYQFYQGTSMAAPHVSGVASLMLGANINLRNDTIPRASVPVLLEAKLRASARPFPSGSSCVNRCGAGLLDAYQAVLAVTTKPVANAGSARTVSAATTVILNGSATDDSFGGQIKAYLWTQVSGTPVTLSSRTIAQPRFTAPTMGGVLRFSLVATDDTALVSDPKYVDIIVTASSTKHNLTVTKSGTGNGTVASNPAGINCGTACVAAYTPGTNVTLTATPASGSVFIGWSGVCTGGASTCTVSMSAAKTVKANFQKSSACQSTVVVGSVADGVWQAGCTSVLKGSSHYGRYHTFTLSAAKTVTIDLVSARDTYLVLRSGGTTSGGVLVQDDDGGSGFNSRIVKALSAGTYTIESTTAMPSETGAFSLILR</sequence>
<dbReference type="FunFam" id="3.40.50.200:FF:000022">
    <property type="entry name" value="Extracellular protease"/>
    <property type="match status" value="1"/>
</dbReference>
<keyword evidence="15" id="KW-1185">Reference proteome</keyword>
<evidence type="ECO:0000256" key="8">
    <source>
        <dbReference type="ARBA" id="ARBA00023145"/>
    </source>
</evidence>
<proteinExistence type="inferred from homology"/>
<keyword evidence="3" id="KW-0964">Secreted</keyword>
<evidence type="ECO:0000256" key="7">
    <source>
        <dbReference type="ARBA" id="ARBA00022825"/>
    </source>
</evidence>
<evidence type="ECO:0000259" key="12">
    <source>
        <dbReference type="Pfam" id="PF00082"/>
    </source>
</evidence>
<evidence type="ECO:0000256" key="9">
    <source>
        <dbReference type="PIRSR" id="PIRSR615500-1"/>
    </source>
</evidence>
<protein>
    <submittedName>
        <fullName evidence="14">Subtilase family protein</fullName>
    </submittedName>
</protein>
<feature type="chain" id="PRO_5011673697" evidence="11">
    <location>
        <begin position="26"/>
        <end position="761"/>
    </location>
</feature>
<accession>A0A1H3WD27</accession>
<feature type="active site" description="Charge relay system" evidence="9 10">
    <location>
        <position position="171"/>
    </location>
</feature>
<evidence type="ECO:0000256" key="4">
    <source>
        <dbReference type="ARBA" id="ARBA00022670"/>
    </source>
</evidence>
<comment type="subcellular location">
    <subcellularLocation>
        <location evidence="1">Secreted</location>
    </subcellularLocation>
</comment>
<dbReference type="Pfam" id="PF00082">
    <property type="entry name" value="Peptidase_S8"/>
    <property type="match status" value="1"/>
</dbReference>
<dbReference type="GO" id="GO:0006508">
    <property type="term" value="P:proteolysis"/>
    <property type="evidence" value="ECO:0007669"/>
    <property type="project" value="UniProtKB-KW"/>
</dbReference>
<evidence type="ECO:0000313" key="15">
    <source>
        <dbReference type="Proteomes" id="UP000199397"/>
    </source>
</evidence>
<evidence type="ECO:0000259" key="13">
    <source>
        <dbReference type="Pfam" id="PF18998"/>
    </source>
</evidence>
<dbReference type="SUPFAM" id="SSF52743">
    <property type="entry name" value="Subtilisin-like"/>
    <property type="match status" value="1"/>
</dbReference>
<dbReference type="GO" id="GO:0004252">
    <property type="term" value="F:serine-type endopeptidase activity"/>
    <property type="evidence" value="ECO:0007669"/>
    <property type="project" value="UniProtKB-UniRule"/>
</dbReference>
<dbReference type="PANTHER" id="PTHR43806">
    <property type="entry name" value="PEPTIDASE S8"/>
    <property type="match status" value="1"/>
</dbReference>
<feature type="active site" description="Charge relay system" evidence="9 10">
    <location>
        <position position="228"/>
    </location>
</feature>
<evidence type="ECO:0000256" key="6">
    <source>
        <dbReference type="ARBA" id="ARBA00022801"/>
    </source>
</evidence>
<dbReference type="PANTHER" id="PTHR43806:SF11">
    <property type="entry name" value="CEREVISIN-RELATED"/>
    <property type="match status" value="1"/>
</dbReference>
<feature type="domain" description="Peptidase S8/S53" evidence="12">
    <location>
        <begin position="163"/>
        <end position="434"/>
    </location>
</feature>
<keyword evidence="4 10" id="KW-0645">Protease</keyword>
<evidence type="ECO:0000256" key="11">
    <source>
        <dbReference type="SAM" id="SignalP"/>
    </source>
</evidence>